<accession>A0A812TR28</accession>
<feature type="transmembrane region" description="Helical" evidence="1">
    <location>
        <begin position="282"/>
        <end position="302"/>
    </location>
</feature>
<dbReference type="Proteomes" id="UP000604046">
    <property type="component" value="Unassembled WGS sequence"/>
</dbReference>
<evidence type="ECO:0000313" key="3">
    <source>
        <dbReference type="Proteomes" id="UP000604046"/>
    </source>
</evidence>
<protein>
    <submittedName>
        <fullName evidence="2">Kidins220 protein</fullName>
    </submittedName>
</protein>
<dbReference type="EMBL" id="CAJNDS010002579">
    <property type="protein sequence ID" value="CAE7532723.1"/>
    <property type="molecule type" value="Genomic_DNA"/>
</dbReference>
<feature type="transmembrane region" description="Helical" evidence="1">
    <location>
        <begin position="58"/>
        <end position="79"/>
    </location>
</feature>
<feature type="transmembrane region" description="Helical" evidence="1">
    <location>
        <begin position="176"/>
        <end position="196"/>
    </location>
</feature>
<sequence>MADAERAAVQEEQRQVCSNAKAAAVGFRRARSLNMDAWKRDLFIALLGHYLDQPNGEVWCMLVGLCISVLLVMEAFLGLYVSLFSSPWVSGNKGESLQIGAACLLSMMLLTWGSSLCHAGVQLVFDAAREDSFSVYRALFRMESINSRSGLPASNLQLQPEQRKWRHLADGAVQCLLLYGPLDLLPLLVSLCTGVAMDWLVWISWVSFVEVCLFWSLVCINDYVGKVRGLCRLFHAEEGLLPPVSRASTIRSPVSLEVEDARPPQTNLCIAGCTWLHNQSTWVALLGLLVLAVVTVAVRNTITEDEEPEPPDPAALQHAARNGGDVFSSLCKAVATCLERHSQPMLLRKVAAHPAVQCQWTALQRARAVGPATQMWQVLLERPQIFQVSPEPEPRIWLQPGVSLPALQDDRPATTHFTAVAAAAAAISAAGRAAASEGVPLPARKALSHAASAALRPDLLAAVQAQLRKAGGKERLLVLQSKYRLTQAQCQQHFDLLPTGDGDAWVVLRDRPPEQGFAAPDAVGTLAWQQVAAVLPANTSRAAIGLAMATCLDLAAAHGALLARRLLAALAEPNLGFGQGLGRFYLISDVLRNATVAAAPEGSLPLIHSLQEQLPDGCEAFGRCWLRRIEALPWSRRPSPSGMMPSAE</sequence>
<dbReference type="AlphaFoldDB" id="A0A812TR28"/>
<keyword evidence="1" id="KW-1133">Transmembrane helix</keyword>
<keyword evidence="3" id="KW-1185">Reference proteome</keyword>
<comment type="caution">
    <text evidence="2">The sequence shown here is derived from an EMBL/GenBank/DDBJ whole genome shotgun (WGS) entry which is preliminary data.</text>
</comment>
<organism evidence="2 3">
    <name type="scientific">Symbiodinium natans</name>
    <dbReference type="NCBI Taxonomy" id="878477"/>
    <lineage>
        <taxon>Eukaryota</taxon>
        <taxon>Sar</taxon>
        <taxon>Alveolata</taxon>
        <taxon>Dinophyceae</taxon>
        <taxon>Suessiales</taxon>
        <taxon>Symbiodiniaceae</taxon>
        <taxon>Symbiodinium</taxon>
    </lineage>
</organism>
<feature type="transmembrane region" description="Helical" evidence="1">
    <location>
        <begin position="202"/>
        <end position="224"/>
    </location>
</feature>
<name>A0A812TR28_9DINO</name>
<evidence type="ECO:0000256" key="1">
    <source>
        <dbReference type="SAM" id="Phobius"/>
    </source>
</evidence>
<keyword evidence="1" id="KW-0472">Membrane</keyword>
<reference evidence="2" key="1">
    <citation type="submission" date="2021-02" db="EMBL/GenBank/DDBJ databases">
        <authorList>
            <person name="Dougan E. K."/>
            <person name="Rhodes N."/>
            <person name="Thang M."/>
            <person name="Chan C."/>
        </authorList>
    </citation>
    <scope>NUCLEOTIDE SEQUENCE</scope>
</reference>
<dbReference type="OrthoDB" id="10663106at2759"/>
<proteinExistence type="predicted"/>
<gene>
    <name evidence="2" type="primary">kidins220</name>
    <name evidence="2" type="ORF">SNAT2548_LOCUS29851</name>
</gene>
<feature type="transmembrane region" description="Helical" evidence="1">
    <location>
        <begin position="99"/>
        <end position="125"/>
    </location>
</feature>
<keyword evidence="1" id="KW-0812">Transmembrane</keyword>
<evidence type="ECO:0000313" key="2">
    <source>
        <dbReference type="EMBL" id="CAE7532723.1"/>
    </source>
</evidence>